<evidence type="ECO:0000313" key="3">
    <source>
        <dbReference type="EMBL" id="SMF18990.1"/>
    </source>
</evidence>
<evidence type="ECO:0000259" key="2">
    <source>
        <dbReference type="Pfam" id="PF13609"/>
    </source>
</evidence>
<dbReference type="InterPro" id="IPR023614">
    <property type="entry name" value="Porin_dom_sf"/>
</dbReference>
<keyword evidence="4" id="KW-1185">Reference proteome</keyword>
<dbReference type="Proteomes" id="UP000192917">
    <property type="component" value="Unassembled WGS sequence"/>
</dbReference>
<accession>A0A1Y6BMW1</accession>
<dbReference type="STRING" id="560819.SAMN05428998_106201"/>
<organism evidence="3 4">
    <name type="scientific">Tistlia consotensis USBA 355</name>
    <dbReference type="NCBI Taxonomy" id="560819"/>
    <lineage>
        <taxon>Bacteria</taxon>
        <taxon>Pseudomonadati</taxon>
        <taxon>Pseudomonadota</taxon>
        <taxon>Alphaproteobacteria</taxon>
        <taxon>Rhodospirillales</taxon>
        <taxon>Rhodovibrionaceae</taxon>
        <taxon>Tistlia</taxon>
    </lineage>
</organism>
<dbReference type="GO" id="GO:0015288">
    <property type="term" value="F:porin activity"/>
    <property type="evidence" value="ECO:0007669"/>
    <property type="project" value="InterPro"/>
</dbReference>
<keyword evidence="1" id="KW-0732">Signal</keyword>
<dbReference type="GO" id="GO:0016020">
    <property type="term" value="C:membrane"/>
    <property type="evidence" value="ECO:0007669"/>
    <property type="project" value="InterPro"/>
</dbReference>
<proteinExistence type="predicted"/>
<dbReference type="Gene3D" id="2.40.160.10">
    <property type="entry name" value="Porin"/>
    <property type="match status" value="1"/>
</dbReference>
<feature type="signal peptide" evidence="1">
    <location>
        <begin position="1"/>
        <end position="25"/>
    </location>
</feature>
<reference evidence="3 4" key="1">
    <citation type="submission" date="2017-04" db="EMBL/GenBank/DDBJ databases">
        <authorList>
            <person name="Afonso C.L."/>
            <person name="Miller P.J."/>
            <person name="Scott M.A."/>
            <person name="Spackman E."/>
            <person name="Goraichik I."/>
            <person name="Dimitrov K.M."/>
            <person name="Suarez D.L."/>
            <person name="Swayne D.E."/>
        </authorList>
    </citation>
    <scope>NUCLEOTIDE SEQUENCE [LARGE SCALE GENOMIC DNA]</scope>
    <source>
        <strain evidence="3 4">USBA 355</strain>
    </source>
</reference>
<protein>
    <submittedName>
        <fullName evidence="3">Outer membrane protein (Porin)</fullName>
    </submittedName>
</protein>
<dbReference type="SUPFAM" id="SSF56935">
    <property type="entry name" value="Porins"/>
    <property type="match status" value="1"/>
</dbReference>
<sequence>MRKHIWAAGSGLAAGVLSAVSPAEAQVEIGLAGYMEQWLGYGHSDQHHYSGADVKSDLRLELEGETTLDNGLQFGVSVRVDWGSDPDFEQFIEAFLHTEGAFGRVEIGDRDSAAALMHYAAPDVGIGLNDGDVSDWVHNPTASDADSAFESTYLYLGEDKATKVTYFTPRIAGFQFGASYIPEFEQMNNEQPGDGRYHDGVALGGNFVDRLDLGGDRGPVAVAASATFLRATAPDSVAGVDDALGYAFGLNLGYAGFTLGGSYAHTAGSAAGGTDPAISLDGHGYDVGLAYQTGPWAFSLSHYHGQAKGDVALSGNDLSDVFMLSTAYALGPGVSLKSSAYRVDYDGGASDNSGYALVGGIVVDF</sequence>
<feature type="chain" id="PRO_5012350931" evidence="1">
    <location>
        <begin position="26"/>
        <end position="365"/>
    </location>
</feature>
<feature type="domain" description="Porin" evidence="2">
    <location>
        <begin position="14"/>
        <end position="347"/>
    </location>
</feature>
<gene>
    <name evidence="3" type="ORF">SAMN05428998_106201</name>
</gene>
<dbReference type="Pfam" id="PF13609">
    <property type="entry name" value="Porin_4"/>
    <property type="match status" value="1"/>
</dbReference>
<evidence type="ECO:0000313" key="4">
    <source>
        <dbReference type="Proteomes" id="UP000192917"/>
    </source>
</evidence>
<evidence type="ECO:0000256" key="1">
    <source>
        <dbReference type="SAM" id="SignalP"/>
    </source>
</evidence>
<dbReference type="InterPro" id="IPR033900">
    <property type="entry name" value="Gram_neg_porin_domain"/>
</dbReference>
<dbReference type="RefSeq" id="WP_085122676.1">
    <property type="nucleotide sequence ID" value="NZ_FWZX01000006.1"/>
</dbReference>
<dbReference type="EMBL" id="FWZX01000006">
    <property type="protein sequence ID" value="SMF18990.1"/>
    <property type="molecule type" value="Genomic_DNA"/>
</dbReference>
<dbReference type="AlphaFoldDB" id="A0A1Y6BMW1"/>
<name>A0A1Y6BMW1_9PROT</name>